<dbReference type="PATRIC" id="fig|59750.3.peg.1495"/>
<comment type="caution">
    <text evidence="4">The sequence shown here is derived from an EMBL/GenBank/DDBJ whole genome shotgun (WGS) entry which is preliminary data.</text>
</comment>
<gene>
    <name evidence="4" type="ORF">AFM11_20780</name>
</gene>
<protein>
    <recommendedName>
        <fullName evidence="6">PknH-like extracellular domain-containing protein</fullName>
    </recommendedName>
</protein>
<accession>A0A132PIZ7</accession>
<keyword evidence="1" id="KW-1133">Transmembrane helix</keyword>
<dbReference type="InterPro" id="IPR025241">
    <property type="entry name" value="DUF4190"/>
</dbReference>
<evidence type="ECO:0000259" key="3">
    <source>
        <dbReference type="Pfam" id="PF14032"/>
    </source>
</evidence>
<dbReference type="Pfam" id="PF13828">
    <property type="entry name" value="DUF4190"/>
    <property type="match status" value="1"/>
</dbReference>
<evidence type="ECO:0000313" key="4">
    <source>
        <dbReference type="EMBL" id="KWX22273.1"/>
    </source>
</evidence>
<feature type="transmembrane region" description="Helical" evidence="1">
    <location>
        <begin position="32"/>
        <end position="53"/>
    </location>
</feature>
<keyword evidence="1" id="KW-0812">Transmembrane</keyword>
<dbReference type="InterPro" id="IPR026954">
    <property type="entry name" value="PknH-like_Extracell"/>
</dbReference>
<dbReference type="RefSeq" id="WP_067852075.1">
    <property type="nucleotide sequence ID" value="NZ_LGTW01000014.1"/>
</dbReference>
<feature type="domain" description="PknH-like extracellular" evidence="3">
    <location>
        <begin position="110"/>
        <end position="311"/>
    </location>
</feature>
<name>A0A132PIZ7_9MYCO</name>
<evidence type="ECO:0008006" key="6">
    <source>
        <dbReference type="Google" id="ProtNLM"/>
    </source>
</evidence>
<dbReference type="Proteomes" id="UP000070612">
    <property type="component" value="Unassembled WGS sequence"/>
</dbReference>
<sequence>MSFGGYGGPPPPHTFSAPPPAAPVNPLSTLSIVFGFVFAPVGAVLGHLALTQIKKRRERGRGRAVAGLTISYCVIVAAVVAVVVWAVLPGKSDDPVTSGTSAAESDKSAKQLLLTGSELGELLGETFEPVPQDAVEGGIDDMAETSSSQAGAEPYDCIGPVVVAERSGYADADVQDFARQVWRGSDGVVRKVDEAVIELSTPEDAQAVFDEIKATWQRCDGQTVTYWGTEIPDAGHLTHKITDIRTEETTLAATVLFGRTKKAQTSPNARAVTVAGSYLVETEISFDDEESTETANPETSGVDVAWAIADKIGA</sequence>
<dbReference type="Pfam" id="PF14032">
    <property type="entry name" value="PknH_C"/>
    <property type="match status" value="1"/>
</dbReference>
<organism evidence="4 5">
    <name type="scientific">Mycolicibacterium wolinskyi</name>
    <dbReference type="NCBI Taxonomy" id="59750"/>
    <lineage>
        <taxon>Bacteria</taxon>
        <taxon>Bacillati</taxon>
        <taxon>Actinomycetota</taxon>
        <taxon>Actinomycetes</taxon>
        <taxon>Mycobacteriales</taxon>
        <taxon>Mycobacteriaceae</taxon>
        <taxon>Mycolicibacterium</taxon>
    </lineage>
</organism>
<keyword evidence="5" id="KW-1185">Reference proteome</keyword>
<keyword evidence="1" id="KW-0472">Membrane</keyword>
<feature type="domain" description="DUF4190" evidence="2">
    <location>
        <begin position="29"/>
        <end position="80"/>
    </location>
</feature>
<dbReference type="STRING" id="59750.AWC31_06195"/>
<reference evidence="4 5" key="1">
    <citation type="submission" date="2015-07" db="EMBL/GenBank/DDBJ databases">
        <title>A draft genome sequence of Mycobacterium wolinskyi.</title>
        <authorList>
            <person name="de Man T.J."/>
            <person name="Perry K.A."/>
            <person name="Coulliette A.D."/>
            <person name="Jensen B."/>
            <person name="Toney N.C."/>
            <person name="Limbago B.M."/>
            <person name="Noble-Wang J."/>
        </authorList>
    </citation>
    <scope>NUCLEOTIDE SEQUENCE [LARGE SCALE GENOMIC DNA]</scope>
    <source>
        <strain evidence="4 5">CDC_01</strain>
    </source>
</reference>
<dbReference type="InterPro" id="IPR038232">
    <property type="entry name" value="PknH-like_Extracell_sf"/>
</dbReference>
<dbReference type="EMBL" id="LGTW01000014">
    <property type="protein sequence ID" value="KWX22273.1"/>
    <property type="molecule type" value="Genomic_DNA"/>
</dbReference>
<proteinExistence type="predicted"/>
<dbReference type="Gene3D" id="3.40.1000.70">
    <property type="entry name" value="PknH-like extracellular domain"/>
    <property type="match status" value="1"/>
</dbReference>
<feature type="transmembrane region" description="Helical" evidence="1">
    <location>
        <begin position="65"/>
        <end position="88"/>
    </location>
</feature>
<evidence type="ECO:0000259" key="2">
    <source>
        <dbReference type="Pfam" id="PF13828"/>
    </source>
</evidence>
<dbReference type="AlphaFoldDB" id="A0A132PIZ7"/>
<evidence type="ECO:0000256" key="1">
    <source>
        <dbReference type="SAM" id="Phobius"/>
    </source>
</evidence>
<evidence type="ECO:0000313" key="5">
    <source>
        <dbReference type="Proteomes" id="UP000070612"/>
    </source>
</evidence>